<gene>
    <name evidence="2" type="ORF">CDL15_Pgr027391</name>
</gene>
<name>A0A218Y104_PUNGR</name>
<dbReference type="EMBL" id="MTKT01000527">
    <property type="protein sequence ID" value="OWM90904.1"/>
    <property type="molecule type" value="Genomic_DNA"/>
</dbReference>
<dbReference type="Proteomes" id="UP000197138">
    <property type="component" value="Unassembled WGS sequence"/>
</dbReference>
<sequence length="76" mass="8480">MTRSIPTSLAGVTHYSNLGTNFNQGDPSVHHLEMLIMGYLDAEPLPCQSIREEAREEFSERREPVHRSSPVASVSL</sequence>
<accession>A0A218Y104</accession>
<dbReference type="AlphaFoldDB" id="A0A218Y104"/>
<feature type="region of interest" description="Disordered" evidence="1">
    <location>
        <begin position="51"/>
        <end position="76"/>
    </location>
</feature>
<proteinExistence type="predicted"/>
<comment type="caution">
    <text evidence="2">The sequence shown here is derived from an EMBL/GenBank/DDBJ whole genome shotgun (WGS) entry which is preliminary data.</text>
</comment>
<reference evidence="3" key="1">
    <citation type="journal article" date="2017" name="Plant J.">
        <title>The pomegranate (Punica granatum L.) genome and the genomics of punicalagin biosynthesis.</title>
        <authorList>
            <person name="Qin G."/>
            <person name="Xu C."/>
            <person name="Ming R."/>
            <person name="Tang H."/>
            <person name="Guyot R."/>
            <person name="Kramer E.M."/>
            <person name="Hu Y."/>
            <person name="Yi X."/>
            <person name="Qi Y."/>
            <person name="Xu X."/>
            <person name="Gao Z."/>
            <person name="Pan H."/>
            <person name="Jian J."/>
            <person name="Tian Y."/>
            <person name="Yue Z."/>
            <person name="Xu Y."/>
        </authorList>
    </citation>
    <scope>NUCLEOTIDE SEQUENCE [LARGE SCALE GENOMIC DNA]</scope>
    <source>
        <strain evidence="3">cv. Dabenzi</strain>
    </source>
</reference>
<organism evidence="2 3">
    <name type="scientific">Punica granatum</name>
    <name type="common">Pomegranate</name>
    <dbReference type="NCBI Taxonomy" id="22663"/>
    <lineage>
        <taxon>Eukaryota</taxon>
        <taxon>Viridiplantae</taxon>
        <taxon>Streptophyta</taxon>
        <taxon>Embryophyta</taxon>
        <taxon>Tracheophyta</taxon>
        <taxon>Spermatophyta</taxon>
        <taxon>Magnoliopsida</taxon>
        <taxon>eudicotyledons</taxon>
        <taxon>Gunneridae</taxon>
        <taxon>Pentapetalae</taxon>
        <taxon>rosids</taxon>
        <taxon>malvids</taxon>
        <taxon>Myrtales</taxon>
        <taxon>Lythraceae</taxon>
        <taxon>Punica</taxon>
    </lineage>
</organism>
<evidence type="ECO:0000313" key="3">
    <source>
        <dbReference type="Proteomes" id="UP000197138"/>
    </source>
</evidence>
<feature type="compositionally biased region" description="Basic and acidic residues" evidence="1">
    <location>
        <begin position="51"/>
        <end position="66"/>
    </location>
</feature>
<evidence type="ECO:0000256" key="1">
    <source>
        <dbReference type="SAM" id="MobiDB-lite"/>
    </source>
</evidence>
<protein>
    <submittedName>
        <fullName evidence="2">Uncharacterized protein</fullName>
    </submittedName>
</protein>
<evidence type="ECO:0000313" key="2">
    <source>
        <dbReference type="EMBL" id="OWM90904.1"/>
    </source>
</evidence>